<dbReference type="AlphaFoldDB" id="A2FGR3"/>
<dbReference type="OrthoDB" id="10258327at2759"/>
<dbReference type="VEuPathDB" id="TrichDB:TVAGG3_0210980"/>
<protein>
    <submittedName>
        <fullName evidence="2">Uncharacterized protein</fullName>
    </submittedName>
</protein>
<dbReference type="GO" id="GO:0003712">
    <property type="term" value="F:transcription coregulator activity"/>
    <property type="evidence" value="ECO:0000318"/>
    <property type="project" value="GO_Central"/>
</dbReference>
<sequence>MEPLPVLLPDEIVPFFINIVFDDQRLFEIIQVKLNEADPEEMTKTLTYDLKIQPIEASILSAIESQLEEYKKLTEMVPSTEWAKNGSAVHVLLIEASTESVVYSDQFEWDIFDRTMNPDEFSRLTLEELALPAEFINTVSAQIRHQVIRLRCMHCFPDKFAEYIKLNPISSPQTITGFRPVSDLIDVSPVVGLRPGRESKSTSGTRDRDYRHQRRANNRASLSFNTALHRADDVAVIQVKLVPTVRAVPMPEDNPNINLAAIPSMLNDPEVMADDTRKVTQKLEQARYCPAPTQFSGDESDNESENDMY</sequence>
<name>A2FGR3_TRIV3</name>
<dbReference type="InParanoid" id="A2FGR3"/>
<dbReference type="eggNOG" id="KOG1649">
    <property type="taxonomic scope" value="Eukaryota"/>
</dbReference>
<feature type="compositionally biased region" description="Acidic residues" evidence="1">
    <location>
        <begin position="298"/>
        <end position="309"/>
    </location>
</feature>
<organism evidence="2 3">
    <name type="scientific">Trichomonas vaginalis (strain ATCC PRA-98 / G3)</name>
    <dbReference type="NCBI Taxonomy" id="412133"/>
    <lineage>
        <taxon>Eukaryota</taxon>
        <taxon>Metamonada</taxon>
        <taxon>Parabasalia</taxon>
        <taxon>Trichomonadida</taxon>
        <taxon>Trichomonadidae</taxon>
        <taxon>Trichomonas</taxon>
    </lineage>
</organism>
<gene>
    <name evidence="2" type="ORF">TVAG_304290</name>
</gene>
<dbReference type="KEGG" id="tva:4753663"/>
<dbReference type="GO" id="GO:0006338">
    <property type="term" value="P:chromatin remodeling"/>
    <property type="evidence" value="ECO:0000318"/>
    <property type="project" value="GO_Central"/>
</dbReference>
<evidence type="ECO:0000313" key="3">
    <source>
        <dbReference type="Proteomes" id="UP000001542"/>
    </source>
</evidence>
<dbReference type="Proteomes" id="UP000001542">
    <property type="component" value="Unassembled WGS sequence"/>
</dbReference>
<feature type="region of interest" description="Disordered" evidence="1">
    <location>
        <begin position="192"/>
        <end position="218"/>
    </location>
</feature>
<proteinExistence type="predicted"/>
<dbReference type="Pfam" id="PF04855">
    <property type="entry name" value="SNF5"/>
    <property type="match status" value="1"/>
</dbReference>
<dbReference type="GO" id="GO:0006357">
    <property type="term" value="P:regulation of transcription by RNA polymerase II"/>
    <property type="evidence" value="ECO:0000318"/>
    <property type="project" value="GO_Central"/>
</dbReference>
<dbReference type="InterPro" id="IPR006939">
    <property type="entry name" value="SNF5"/>
</dbReference>
<keyword evidence="3" id="KW-1185">Reference proteome</keyword>
<dbReference type="RefSeq" id="XP_001308829.1">
    <property type="nucleotide sequence ID" value="XM_001308828.1"/>
</dbReference>
<reference evidence="2" key="2">
    <citation type="journal article" date="2007" name="Science">
        <title>Draft genome sequence of the sexually transmitted pathogen Trichomonas vaginalis.</title>
        <authorList>
            <person name="Carlton J.M."/>
            <person name="Hirt R.P."/>
            <person name="Silva J.C."/>
            <person name="Delcher A.L."/>
            <person name="Schatz M."/>
            <person name="Zhao Q."/>
            <person name="Wortman J.R."/>
            <person name="Bidwell S.L."/>
            <person name="Alsmark U.C.M."/>
            <person name="Besteiro S."/>
            <person name="Sicheritz-Ponten T."/>
            <person name="Noel C.J."/>
            <person name="Dacks J.B."/>
            <person name="Foster P.G."/>
            <person name="Simillion C."/>
            <person name="Van de Peer Y."/>
            <person name="Miranda-Saavedra D."/>
            <person name="Barton G.J."/>
            <person name="Westrop G.D."/>
            <person name="Mueller S."/>
            <person name="Dessi D."/>
            <person name="Fiori P.L."/>
            <person name="Ren Q."/>
            <person name="Paulsen I."/>
            <person name="Zhang H."/>
            <person name="Bastida-Corcuera F.D."/>
            <person name="Simoes-Barbosa A."/>
            <person name="Brown M.T."/>
            <person name="Hayes R.D."/>
            <person name="Mukherjee M."/>
            <person name="Okumura C.Y."/>
            <person name="Schneider R."/>
            <person name="Smith A.J."/>
            <person name="Vanacova S."/>
            <person name="Villalvazo M."/>
            <person name="Haas B.J."/>
            <person name="Pertea M."/>
            <person name="Feldblyum T.V."/>
            <person name="Utterback T.R."/>
            <person name="Shu C.L."/>
            <person name="Osoegawa K."/>
            <person name="de Jong P.J."/>
            <person name="Hrdy I."/>
            <person name="Horvathova L."/>
            <person name="Zubacova Z."/>
            <person name="Dolezal P."/>
            <person name="Malik S.B."/>
            <person name="Logsdon J.M. Jr."/>
            <person name="Henze K."/>
            <person name="Gupta A."/>
            <person name="Wang C.C."/>
            <person name="Dunne R.L."/>
            <person name="Upcroft J.A."/>
            <person name="Upcroft P."/>
            <person name="White O."/>
            <person name="Salzberg S.L."/>
            <person name="Tang P."/>
            <person name="Chiu C.-H."/>
            <person name="Lee Y.-S."/>
            <person name="Embley T.M."/>
            <person name="Coombs G.H."/>
            <person name="Mottram J.C."/>
            <person name="Tachezy J."/>
            <person name="Fraser-Liggett C.M."/>
            <person name="Johnson P.J."/>
        </authorList>
    </citation>
    <scope>NUCLEOTIDE SEQUENCE [LARGE SCALE GENOMIC DNA]</scope>
    <source>
        <strain evidence="2">G3</strain>
    </source>
</reference>
<feature type="compositionally biased region" description="Basic and acidic residues" evidence="1">
    <location>
        <begin position="195"/>
        <end position="210"/>
    </location>
</feature>
<dbReference type="VEuPathDB" id="TrichDB:TVAG_304290"/>
<dbReference type="EMBL" id="DS113783">
    <property type="protein sequence ID" value="EAX95899.1"/>
    <property type="molecule type" value="Genomic_DNA"/>
</dbReference>
<reference evidence="2" key="1">
    <citation type="submission" date="2006-10" db="EMBL/GenBank/DDBJ databases">
        <authorList>
            <person name="Amadeo P."/>
            <person name="Zhao Q."/>
            <person name="Wortman J."/>
            <person name="Fraser-Liggett C."/>
            <person name="Carlton J."/>
        </authorList>
    </citation>
    <scope>NUCLEOTIDE SEQUENCE</scope>
    <source>
        <strain evidence="2">G3</strain>
    </source>
</reference>
<dbReference type="GO" id="GO:0005634">
    <property type="term" value="C:nucleus"/>
    <property type="evidence" value="ECO:0000318"/>
    <property type="project" value="GO_Central"/>
</dbReference>
<accession>A2FGR3</accession>
<dbReference type="GO" id="GO:0000228">
    <property type="term" value="C:nuclear chromosome"/>
    <property type="evidence" value="ECO:0007669"/>
    <property type="project" value="InterPro"/>
</dbReference>
<evidence type="ECO:0000313" key="2">
    <source>
        <dbReference type="EMBL" id="EAX95899.1"/>
    </source>
</evidence>
<dbReference type="STRING" id="5722.A2FGR3"/>
<evidence type="ECO:0000256" key="1">
    <source>
        <dbReference type="SAM" id="MobiDB-lite"/>
    </source>
</evidence>
<feature type="region of interest" description="Disordered" evidence="1">
    <location>
        <begin position="287"/>
        <end position="309"/>
    </location>
</feature>